<keyword evidence="7" id="KW-1185">Reference proteome</keyword>
<keyword evidence="3 4" id="KW-0664">Pyridoxine biosynthesis</keyword>
<comment type="function">
    <text evidence="4">Catalyzes the complicated ring closure reaction between the two acyclic compounds 1-deoxy-D-xylulose-5-phosphate (DXP) and 3-amino-2-oxopropyl phosphate (1-amino-acetone-3-phosphate or AAP) to form pyridoxine 5'-phosphate (PNP) and inorganic phosphate.</text>
</comment>
<gene>
    <name evidence="4" type="primary">pdxJ</name>
    <name evidence="6" type="ORF">G8759_35140</name>
</gene>
<dbReference type="SUPFAM" id="SSF63892">
    <property type="entry name" value="Pyridoxine 5'-phosphate synthase"/>
    <property type="match status" value="1"/>
</dbReference>
<feature type="active site" description="Proton acceptor" evidence="4">
    <location>
        <position position="43"/>
    </location>
</feature>
<reference evidence="6 7" key="1">
    <citation type="submission" date="2020-03" db="EMBL/GenBank/DDBJ databases">
        <authorList>
            <person name="Kim M.K."/>
        </authorList>
    </citation>
    <scope>NUCLEOTIDE SEQUENCE [LARGE SCALE GENOMIC DNA]</scope>
    <source>
        <strain evidence="6 7">BT328</strain>
    </source>
</reference>
<dbReference type="GO" id="GO:0005829">
    <property type="term" value="C:cytosol"/>
    <property type="evidence" value="ECO:0007669"/>
    <property type="project" value="TreeGrafter"/>
</dbReference>
<comment type="caution">
    <text evidence="4">Lacks conserved residue(s) required for the propagation of feature annotation.</text>
</comment>
<evidence type="ECO:0000256" key="5">
    <source>
        <dbReference type="NCBIfam" id="TIGR00559"/>
    </source>
</evidence>
<feature type="site" description="Transition state stabilizer" evidence="4">
    <location>
        <position position="151"/>
    </location>
</feature>
<evidence type="ECO:0000256" key="4">
    <source>
        <dbReference type="HAMAP-Rule" id="MF_00279"/>
    </source>
</evidence>
<sequence>MTRLSVNINKIATIRNARGGNNPNLVQVALDCERFGAQGITVHPRPDERHIRYQDVLDLKEVVTTEFNIEGNPDERFIELVKRVKPEQVTLVPDAPDAITSNAGWDTIRHADHLRRLVDTFQSDGIRVSIFVDADERMVEGAKAVGSDRIELYTEPYAAHYVDNRDMAIAPFVRAARKANELGIELNAGHDLSLENLRFFDEQIPGLKEVSIGHALICDALYFGLENTIQMYLRCLSSEAPGGLAGLH</sequence>
<feature type="active site" description="Proton donor" evidence="4">
    <location>
        <position position="190"/>
    </location>
</feature>
<evidence type="ECO:0000256" key="1">
    <source>
        <dbReference type="ARBA" id="ARBA00022490"/>
    </source>
</evidence>
<dbReference type="Gene3D" id="3.20.20.70">
    <property type="entry name" value="Aldolase class I"/>
    <property type="match status" value="1"/>
</dbReference>
<evidence type="ECO:0000313" key="6">
    <source>
        <dbReference type="EMBL" id="QIP17510.1"/>
    </source>
</evidence>
<evidence type="ECO:0000256" key="3">
    <source>
        <dbReference type="ARBA" id="ARBA00023096"/>
    </source>
</evidence>
<dbReference type="CDD" id="cd00003">
    <property type="entry name" value="PNPsynthase"/>
    <property type="match status" value="1"/>
</dbReference>
<comment type="catalytic activity">
    <reaction evidence="4">
        <text>3-amino-2-oxopropyl phosphate + 1-deoxy-D-xylulose 5-phosphate = pyridoxine 5'-phosphate + phosphate + 2 H2O + H(+)</text>
        <dbReference type="Rhea" id="RHEA:15265"/>
        <dbReference type="ChEBI" id="CHEBI:15377"/>
        <dbReference type="ChEBI" id="CHEBI:15378"/>
        <dbReference type="ChEBI" id="CHEBI:43474"/>
        <dbReference type="ChEBI" id="CHEBI:57279"/>
        <dbReference type="ChEBI" id="CHEBI:57792"/>
        <dbReference type="ChEBI" id="CHEBI:58589"/>
        <dbReference type="EC" id="2.6.99.2"/>
    </reaction>
</comment>
<accession>A0A6G9AYL6</accession>
<dbReference type="RefSeq" id="WP_167218424.1">
    <property type="nucleotide sequence ID" value="NZ_CP050063.1"/>
</dbReference>
<dbReference type="NCBIfam" id="TIGR00559">
    <property type="entry name" value="pdxJ"/>
    <property type="match status" value="1"/>
</dbReference>
<keyword evidence="2 4" id="KW-0808">Transferase</keyword>
<proteinExistence type="inferred from homology"/>
<dbReference type="InterPro" id="IPR013785">
    <property type="entry name" value="Aldolase_TIM"/>
</dbReference>
<organism evidence="6 7">
    <name type="scientific">Spirosoma aureum</name>
    <dbReference type="NCBI Taxonomy" id="2692134"/>
    <lineage>
        <taxon>Bacteria</taxon>
        <taxon>Pseudomonadati</taxon>
        <taxon>Bacteroidota</taxon>
        <taxon>Cytophagia</taxon>
        <taxon>Cytophagales</taxon>
        <taxon>Cytophagaceae</taxon>
        <taxon>Spirosoma</taxon>
    </lineage>
</organism>
<comment type="pathway">
    <text evidence="4">Cofactor biosynthesis; pyridoxine 5'-phosphate biosynthesis; pyridoxine 5'-phosphate from D-erythrose 4-phosphate: step 5/5.</text>
</comment>
<feature type="binding site" evidence="4">
    <location>
        <position position="7"/>
    </location>
    <ligand>
        <name>3-amino-2-oxopropyl phosphate</name>
        <dbReference type="ChEBI" id="CHEBI:57279"/>
    </ligand>
</feature>
<keyword evidence="1 4" id="KW-0963">Cytoplasm</keyword>
<dbReference type="AlphaFoldDB" id="A0A6G9AYL6"/>
<dbReference type="NCBIfam" id="NF003626">
    <property type="entry name" value="PRK05265.1-4"/>
    <property type="match status" value="1"/>
</dbReference>
<feature type="binding site" evidence="4">
    <location>
        <position position="100"/>
    </location>
    <ligand>
        <name>1-deoxy-D-xylulose 5-phosphate</name>
        <dbReference type="ChEBI" id="CHEBI:57792"/>
    </ligand>
</feature>
<comment type="subcellular location">
    <subcellularLocation>
        <location evidence="4">Cytoplasm</location>
    </subcellularLocation>
</comment>
<dbReference type="FunFam" id="3.20.20.70:FF:000150">
    <property type="entry name" value="Pyridoxine 5'-phosphate synthase"/>
    <property type="match status" value="1"/>
</dbReference>
<dbReference type="PANTHER" id="PTHR30456">
    <property type="entry name" value="PYRIDOXINE 5'-PHOSPHATE SYNTHASE"/>
    <property type="match status" value="1"/>
</dbReference>
<protein>
    <recommendedName>
        <fullName evidence="4 5">Pyridoxine 5'-phosphate synthase</fullName>
        <shortName evidence="4">PNP synthase</shortName>
        <ecNumber evidence="4 5">2.6.99.2</ecNumber>
    </recommendedName>
</protein>
<feature type="binding site" evidence="4">
    <location>
        <begin position="213"/>
        <end position="214"/>
    </location>
    <ligand>
        <name>3-amino-2-oxopropyl phosphate</name>
        <dbReference type="ChEBI" id="CHEBI:57279"/>
    </ligand>
</feature>
<comment type="similarity">
    <text evidence="4">Belongs to the PNP synthase family.</text>
</comment>
<feature type="binding site" evidence="4">
    <location>
        <position position="50"/>
    </location>
    <ligand>
        <name>1-deoxy-D-xylulose 5-phosphate</name>
        <dbReference type="ChEBI" id="CHEBI:57792"/>
    </ligand>
</feature>
<evidence type="ECO:0000313" key="7">
    <source>
        <dbReference type="Proteomes" id="UP000501802"/>
    </source>
</evidence>
<feature type="binding site" evidence="4">
    <location>
        <position position="18"/>
    </location>
    <ligand>
        <name>3-amino-2-oxopropyl phosphate</name>
        <dbReference type="ChEBI" id="CHEBI:57279"/>
    </ligand>
</feature>
<dbReference type="UniPathway" id="UPA00244">
    <property type="reaction ID" value="UER00313"/>
</dbReference>
<dbReference type="GO" id="GO:0008615">
    <property type="term" value="P:pyridoxine biosynthetic process"/>
    <property type="evidence" value="ECO:0007669"/>
    <property type="project" value="UniProtKB-UniRule"/>
</dbReference>
<dbReference type="PANTHER" id="PTHR30456:SF0">
    <property type="entry name" value="PYRIDOXINE 5'-PHOSPHATE SYNTHASE"/>
    <property type="match status" value="1"/>
</dbReference>
<evidence type="ECO:0000256" key="2">
    <source>
        <dbReference type="ARBA" id="ARBA00022679"/>
    </source>
</evidence>
<feature type="binding site" evidence="4">
    <location>
        <position position="45"/>
    </location>
    <ligand>
        <name>1-deoxy-D-xylulose 5-phosphate</name>
        <dbReference type="ChEBI" id="CHEBI:57792"/>
    </ligand>
</feature>
<dbReference type="Pfam" id="PF03740">
    <property type="entry name" value="PdxJ"/>
    <property type="match status" value="1"/>
</dbReference>
<dbReference type="EMBL" id="CP050063">
    <property type="protein sequence ID" value="QIP17510.1"/>
    <property type="molecule type" value="Genomic_DNA"/>
</dbReference>
<name>A0A6G9AYL6_9BACT</name>
<dbReference type="Proteomes" id="UP000501802">
    <property type="component" value="Chromosome"/>
</dbReference>
<comment type="subunit">
    <text evidence="4">Homooctamer; tetramer of dimers.</text>
</comment>
<dbReference type="GO" id="GO:0033856">
    <property type="term" value="F:pyridoxine 5'-phosphate synthase activity"/>
    <property type="evidence" value="ECO:0007669"/>
    <property type="project" value="UniProtKB-UniRule"/>
</dbReference>
<dbReference type="InterPro" id="IPR036130">
    <property type="entry name" value="Pyridoxine-5'_phos_synth"/>
</dbReference>
<feature type="binding site" evidence="4">
    <location>
        <position position="191"/>
    </location>
    <ligand>
        <name>3-amino-2-oxopropyl phosphate</name>
        <dbReference type="ChEBI" id="CHEBI:57279"/>
    </ligand>
</feature>
<dbReference type="EC" id="2.6.99.2" evidence="4 5"/>
<dbReference type="NCBIfam" id="NF003625">
    <property type="entry name" value="PRK05265.1-3"/>
    <property type="match status" value="1"/>
</dbReference>
<dbReference type="KEGG" id="spib:G8759_35140"/>
<dbReference type="InterPro" id="IPR004569">
    <property type="entry name" value="PyrdxlP_synth_PdxJ"/>
</dbReference>
<feature type="active site" description="Proton acceptor" evidence="4">
    <location>
        <position position="70"/>
    </location>
</feature>
<dbReference type="HAMAP" id="MF_00279">
    <property type="entry name" value="PdxJ"/>
    <property type="match status" value="1"/>
</dbReference>